<gene>
    <name evidence="1" type="ORF">CR513_61061</name>
</gene>
<dbReference type="Proteomes" id="UP000257109">
    <property type="component" value="Unassembled WGS sequence"/>
</dbReference>
<comment type="caution">
    <text evidence="1">The sequence shown here is derived from an EMBL/GenBank/DDBJ whole genome shotgun (WGS) entry which is preliminary data.</text>
</comment>
<feature type="non-terminal residue" evidence="1">
    <location>
        <position position="233"/>
    </location>
</feature>
<evidence type="ECO:0000313" key="1">
    <source>
        <dbReference type="EMBL" id="RDX60771.1"/>
    </source>
</evidence>
<proteinExistence type="predicted"/>
<protein>
    <submittedName>
        <fullName evidence="1">Uncharacterized protein</fullName>
    </submittedName>
</protein>
<dbReference type="EMBL" id="QJKJ01016596">
    <property type="protein sequence ID" value="RDX60771.1"/>
    <property type="molecule type" value="Genomic_DNA"/>
</dbReference>
<feature type="non-terminal residue" evidence="1">
    <location>
        <position position="1"/>
    </location>
</feature>
<reference evidence="1" key="1">
    <citation type="submission" date="2018-05" db="EMBL/GenBank/DDBJ databases">
        <title>Draft genome of Mucuna pruriens seed.</title>
        <authorList>
            <person name="Nnadi N.E."/>
            <person name="Vos R."/>
            <person name="Hasami M.H."/>
            <person name="Devisetty U.K."/>
            <person name="Aguiy J.C."/>
        </authorList>
    </citation>
    <scope>NUCLEOTIDE SEQUENCE [LARGE SCALE GENOMIC DNA]</scope>
    <source>
        <strain evidence="1">JCA_2017</strain>
    </source>
</reference>
<sequence length="233" mass="25872">MVGKELRLPLSVLLVQVQSNFRTPVLSPYQPREFLWQSPKARPLPYRGITQLLPHQFPEIKFKADFSSLSAEDQIHQSVLETPISPLCQTSASQSQTCISSIERNTNIAPCTTDDGEGERASSAGAKVVLSWMVDVDSIFELLLIGLHLLGLLGVKPGLIWFGRGGVSLGRDDLILAESSYDGSKNISADPARKEDLTKTESALIHLEIKRLKPSENYFFHAQGKFMTYKQET</sequence>
<accession>A0A371E401</accession>
<organism evidence="1 2">
    <name type="scientific">Mucuna pruriens</name>
    <name type="common">Velvet bean</name>
    <name type="synonym">Dolichos pruriens</name>
    <dbReference type="NCBI Taxonomy" id="157652"/>
    <lineage>
        <taxon>Eukaryota</taxon>
        <taxon>Viridiplantae</taxon>
        <taxon>Streptophyta</taxon>
        <taxon>Embryophyta</taxon>
        <taxon>Tracheophyta</taxon>
        <taxon>Spermatophyta</taxon>
        <taxon>Magnoliopsida</taxon>
        <taxon>eudicotyledons</taxon>
        <taxon>Gunneridae</taxon>
        <taxon>Pentapetalae</taxon>
        <taxon>rosids</taxon>
        <taxon>fabids</taxon>
        <taxon>Fabales</taxon>
        <taxon>Fabaceae</taxon>
        <taxon>Papilionoideae</taxon>
        <taxon>50 kb inversion clade</taxon>
        <taxon>NPAAA clade</taxon>
        <taxon>indigoferoid/millettioid clade</taxon>
        <taxon>Phaseoleae</taxon>
        <taxon>Mucuna</taxon>
    </lineage>
</organism>
<evidence type="ECO:0000313" key="2">
    <source>
        <dbReference type="Proteomes" id="UP000257109"/>
    </source>
</evidence>
<keyword evidence="2" id="KW-1185">Reference proteome</keyword>
<name>A0A371E401_MUCPR</name>
<dbReference type="AlphaFoldDB" id="A0A371E401"/>